<dbReference type="InterPro" id="IPR032197">
    <property type="entry name" value="Atg7_N"/>
</dbReference>
<dbReference type="Pfam" id="PF16420">
    <property type="entry name" value="ATG7_N"/>
    <property type="match status" value="1"/>
</dbReference>
<reference evidence="13 14" key="1">
    <citation type="submission" date="2019-04" db="EMBL/GenBank/DDBJ databases">
        <title>Friends and foes A comparative genomics study of 23 Aspergillus species from section Flavi.</title>
        <authorList>
            <consortium name="DOE Joint Genome Institute"/>
            <person name="Kjaerbolling I."/>
            <person name="Vesth T."/>
            <person name="Frisvad J.C."/>
            <person name="Nybo J.L."/>
            <person name="Theobald S."/>
            <person name="Kildgaard S."/>
            <person name="Isbrandt T."/>
            <person name="Kuo A."/>
            <person name="Sato A."/>
            <person name="Lyhne E.K."/>
            <person name="Kogle M.E."/>
            <person name="Wiebenga A."/>
            <person name="Kun R.S."/>
            <person name="Lubbers R.J."/>
            <person name="Makela M.R."/>
            <person name="Barry K."/>
            <person name="Chovatia M."/>
            <person name="Clum A."/>
            <person name="Daum C."/>
            <person name="Haridas S."/>
            <person name="He G."/>
            <person name="LaButti K."/>
            <person name="Lipzen A."/>
            <person name="Mondo S."/>
            <person name="Riley R."/>
            <person name="Salamov A."/>
            <person name="Simmons B.A."/>
            <person name="Magnuson J.K."/>
            <person name="Henrissat B."/>
            <person name="Mortensen U.H."/>
            <person name="Larsen T.O."/>
            <person name="Devries R.P."/>
            <person name="Grigoriev I.V."/>
            <person name="Machida M."/>
            <person name="Baker S.E."/>
            <person name="Andersen M.R."/>
        </authorList>
    </citation>
    <scope>NUCLEOTIDE SEQUENCE [LARGE SCALE GENOMIC DNA]</scope>
    <source>
        <strain evidence="13 14">CBS 151.66</strain>
    </source>
</reference>
<dbReference type="InterPro" id="IPR042522">
    <property type="entry name" value="Atg7_N_1"/>
</dbReference>
<dbReference type="Gene3D" id="3.40.140.70">
    <property type="entry name" value="Ubiquitin-like modifier-activating enzyme ATG7 N-terminal domain"/>
    <property type="match status" value="1"/>
</dbReference>
<dbReference type="SUPFAM" id="SSF69572">
    <property type="entry name" value="Activating enzymes of the ubiquitin-like proteins"/>
    <property type="match status" value="1"/>
</dbReference>
<dbReference type="PANTHER" id="PTHR10953">
    <property type="entry name" value="UBIQUITIN-ACTIVATING ENZYME E1"/>
    <property type="match status" value="1"/>
</dbReference>
<dbReference type="Proteomes" id="UP000326565">
    <property type="component" value="Unassembled WGS sequence"/>
</dbReference>
<evidence type="ECO:0000256" key="4">
    <source>
        <dbReference type="ARBA" id="ARBA00022448"/>
    </source>
</evidence>
<evidence type="ECO:0000313" key="14">
    <source>
        <dbReference type="Proteomes" id="UP000326565"/>
    </source>
</evidence>
<evidence type="ECO:0000256" key="5">
    <source>
        <dbReference type="ARBA" id="ARBA00022927"/>
    </source>
</evidence>
<dbReference type="GO" id="GO:0006995">
    <property type="term" value="P:cellular response to nitrogen starvation"/>
    <property type="evidence" value="ECO:0007669"/>
    <property type="project" value="TreeGrafter"/>
</dbReference>
<dbReference type="InterPro" id="IPR045886">
    <property type="entry name" value="ThiF/MoeB/HesA"/>
</dbReference>
<protein>
    <recommendedName>
        <fullName evidence="2">Ubiquitin-like modifier-activating enzyme ATG7</fullName>
    </recommendedName>
    <alternativeName>
        <fullName evidence="8 10">ATG12-activating enzyme E1 ATG7</fullName>
    </alternativeName>
    <alternativeName>
        <fullName evidence="9">Autophagy-related protein 7</fullName>
    </alternativeName>
    <alternativeName>
        <fullName evidence="3">Ubiquitin-like modifier-activating enzyme atg7</fullName>
    </alternativeName>
</protein>
<evidence type="ECO:0000256" key="10">
    <source>
        <dbReference type="ARBA" id="ARBA00032823"/>
    </source>
</evidence>
<dbReference type="GO" id="GO:0019779">
    <property type="term" value="F:Atg8 activating enzyme activity"/>
    <property type="evidence" value="ECO:0007669"/>
    <property type="project" value="TreeGrafter"/>
</dbReference>
<dbReference type="EMBL" id="ML732182">
    <property type="protein sequence ID" value="KAB8076334.1"/>
    <property type="molecule type" value="Genomic_DNA"/>
</dbReference>
<dbReference type="InterPro" id="IPR035985">
    <property type="entry name" value="Ubiquitin-activating_enz"/>
</dbReference>
<evidence type="ECO:0000256" key="6">
    <source>
        <dbReference type="ARBA" id="ARBA00023006"/>
    </source>
</evidence>
<dbReference type="GO" id="GO:0032446">
    <property type="term" value="P:protein modification by small protein conjugation"/>
    <property type="evidence" value="ECO:0007669"/>
    <property type="project" value="TreeGrafter"/>
</dbReference>
<dbReference type="Gene3D" id="3.40.50.720">
    <property type="entry name" value="NAD(P)-binding Rossmann-like Domain"/>
    <property type="match status" value="1"/>
</dbReference>
<keyword evidence="6" id="KW-0072">Autophagy</keyword>
<dbReference type="GO" id="GO:0000422">
    <property type="term" value="P:autophagy of mitochondrion"/>
    <property type="evidence" value="ECO:0007669"/>
    <property type="project" value="TreeGrafter"/>
</dbReference>
<comment type="function">
    <text evidence="7">E1-like activating enzyme involved in the 2 ubiquitin-like systems required for cytoplasm to vacuole transport (Cvt) and autophagy. Activates ATG12 for its conjugation with ATG5 and ATG8 for its conjugation with phosphatidylethanolamine. Both systems are needed for the ATG8 association to Cvt vesicles and autophagosomes membranes. Autophagy is essential for maintenance of amino acid levels and protein synthesis under nitrogen starvation. Required for selective autophagic degradation of the nucleus (nucleophagy) as well as for mitophagy which contributes to regulate mitochondrial quantity and quality by eliminating the mitochondria to a basal level to fulfill cellular energy requirements and preventing excess ROS production. Plays a role in the regulation of filamentous growth and chronological longevity.</text>
</comment>
<dbReference type="GO" id="GO:0000045">
    <property type="term" value="P:autophagosome assembly"/>
    <property type="evidence" value="ECO:0007669"/>
    <property type="project" value="TreeGrafter"/>
</dbReference>
<keyword evidence="4" id="KW-0813">Transport</keyword>
<evidence type="ECO:0000259" key="11">
    <source>
        <dbReference type="Pfam" id="PF00899"/>
    </source>
</evidence>
<dbReference type="FunFam" id="3.40.140.70:FF:000001">
    <property type="entry name" value="Ubiquitin-like modifier-activating enzyme atg7"/>
    <property type="match status" value="1"/>
</dbReference>
<gene>
    <name evidence="13" type="ORF">BDV29DRAFT_170376</name>
</gene>
<dbReference type="GO" id="GO:0034727">
    <property type="term" value="P:piecemeal microautophagy of the nucleus"/>
    <property type="evidence" value="ECO:0007669"/>
    <property type="project" value="TreeGrafter"/>
</dbReference>
<dbReference type="Pfam" id="PF00899">
    <property type="entry name" value="ThiF"/>
    <property type="match status" value="1"/>
</dbReference>
<dbReference type="OrthoDB" id="338614at2759"/>
<dbReference type="PANTHER" id="PTHR10953:SF3">
    <property type="entry name" value="UBIQUITIN-LIKE MODIFIER-ACTIVATING ENZYME ATG7"/>
    <property type="match status" value="1"/>
</dbReference>
<dbReference type="GO" id="GO:0019778">
    <property type="term" value="F:Atg12 activating enzyme activity"/>
    <property type="evidence" value="ECO:0007669"/>
    <property type="project" value="TreeGrafter"/>
</dbReference>
<feature type="domain" description="Ubiquitin-like modifier-activating enzyme Atg7 N-terminal" evidence="12">
    <location>
        <begin position="1"/>
        <end position="360"/>
    </location>
</feature>
<feature type="domain" description="THIF-type NAD/FAD binding fold" evidence="11">
    <location>
        <begin position="379"/>
        <end position="561"/>
    </location>
</feature>
<organism evidence="13 14">
    <name type="scientific">Aspergillus leporis</name>
    <dbReference type="NCBI Taxonomy" id="41062"/>
    <lineage>
        <taxon>Eukaryota</taxon>
        <taxon>Fungi</taxon>
        <taxon>Dikarya</taxon>
        <taxon>Ascomycota</taxon>
        <taxon>Pezizomycotina</taxon>
        <taxon>Eurotiomycetes</taxon>
        <taxon>Eurotiomycetidae</taxon>
        <taxon>Eurotiales</taxon>
        <taxon>Aspergillaceae</taxon>
        <taxon>Aspergillus</taxon>
        <taxon>Aspergillus subgen. Circumdati</taxon>
    </lineage>
</organism>
<dbReference type="InterPro" id="IPR042523">
    <property type="entry name" value="Atg7_N_2"/>
</dbReference>
<comment type="similarity">
    <text evidence="1">Belongs to the ATG7 family.</text>
</comment>
<dbReference type="GO" id="GO:0000407">
    <property type="term" value="C:phagophore assembly site"/>
    <property type="evidence" value="ECO:0007669"/>
    <property type="project" value="TreeGrafter"/>
</dbReference>
<accession>A0A5N5X9Z6</accession>
<dbReference type="GO" id="GO:0015031">
    <property type="term" value="P:protein transport"/>
    <property type="evidence" value="ECO:0007669"/>
    <property type="project" value="UniProtKB-KW"/>
</dbReference>
<dbReference type="Gene3D" id="3.40.140.100">
    <property type="entry name" value="Ubiquitin-like modifier-activating enzyme ATG7 C-terminal domain"/>
    <property type="match status" value="1"/>
</dbReference>
<evidence type="ECO:0000256" key="2">
    <source>
        <dbReference type="ARBA" id="ARBA00017647"/>
    </source>
</evidence>
<evidence type="ECO:0000313" key="13">
    <source>
        <dbReference type="EMBL" id="KAB8076334.1"/>
    </source>
</evidence>
<keyword evidence="14" id="KW-1185">Reference proteome</keyword>
<evidence type="ECO:0000256" key="9">
    <source>
        <dbReference type="ARBA" id="ARBA00030242"/>
    </source>
</evidence>
<evidence type="ECO:0000256" key="1">
    <source>
        <dbReference type="ARBA" id="ARBA00010931"/>
    </source>
</evidence>
<dbReference type="InterPro" id="IPR000594">
    <property type="entry name" value="ThiF_NAD_FAD-bd"/>
</dbReference>
<evidence type="ECO:0000259" key="12">
    <source>
        <dbReference type="Pfam" id="PF16420"/>
    </source>
</evidence>
<proteinExistence type="inferred from homology"/>
<keyword evidence="5" id="KW-0653">Protein transport</keyword>
<name>A0A5N5X9Z6_9EURO</name>
<dbReference type="AlphaFoldDB" id="A0A5N5X9Z6"/>
<evidence type="ECO:0000256" key="3">
    <source>
        <dbReference type="ARBA" id="ARBA00018730"/>
    </source>
</evidence>
<evidence type="ECO:0000256" key="7">
    <source>
        <dbReference type="ARBA" id="ARBA00024930"/>
    </source>
</evidence>
<sequence length="573" mass="64033">MQYTPFASDIELPFYTALTSLKINHDKLDDSARKILGLYEIRSTDPPSTSCRMQIHGNALTSDEVPEGFYRAEGMIKNVNTIEEYRNTDKTLLLEQSGRMIWDAIKDGTIYSCPSLLSSFIVLSYADLKRYKFHYWFAFPALHSDPSWAPLQASNDTITSDTFEPGDVPFRYLSSTESSTLVEAVHTWSYGIDARQRGFFLARRLSGTGGKAGPINDAGPKPENEKATNIECVNRLYWQVATLANYETGFFDGAKFEDCFVCFVDPSNYENAPGWVLRNLLVLVKHRWGLGKVQVLRYRDVHSKRDQGRSIVVTLEEKCPQTSDSVKSKASDSIMPKVTGWERNQAGKLTGRLVNLTEYLDPQRLADQSVDLNLKLMKWRISPNLDLAKVKHTKCLLLGAGTLGSYVARNLMGWGVTKITFVDNGSVSFSNPVRQPLFNFTDCLDGGTKKAYRASQALSEIYPGVQSTGYALSVPMAGHPVVDADKTRSEFETLKKLIDEHDVIFLLMDTRESRWLPTVMGKAAGKIVMNAALGFDSFVVMRHGVKITEEPATELGCYFCNDIVAPMNVSSDP</sequence>
<evidence type="ECO:0000256" key="8">
    <source>
        <dbReference type="ARBA" id="ARBA00029897"/>
    </source>
</evidence>